<comment type="caution">
    <text evidence="2">The sequence shown here is derived from an EMBL/GenBank/DDBJ whole genome shotgun (WGS) entry which is preliminary data.</text>
</comment>
<dbReference type="Proteomes" id="UP000625735">
    <property type="component" value="Unassembled WGS sequence"/>
</dbReference>
<feature type="chain" id="PRO_5037655281" evidence="1">
    <location>
        <begin position="29"/>
        <end position="326"/>
    </location>
</feature>
<sequence length="326" mass="38354">MTKNRNTLVAMRLVLKTFFLLISLQLLGQTDTTNVSFVAYWSIGDSYDFKISKVKKQWKEGKLVKDENQSYIANFTVIDSTENSYTINWSYENDFKNTYNIPDQLLDKLSKYRLTEIQYKTSEVGDFIEILNWKEVSEIMNKMFVDIINVKSLDDPKSKDNLEKAMEPFKQIYSSKEGIEQLVMKEIHYFHFPMGLEFDTTETLTYEDQIPNMFGGDPIKANAKMYFEEIDFEENFCIIKHTMELDPDDTLNMLNQVFKSMNLKDGEFEKAFETAVFKINDSNTFEYYFYPGIPHKIETLRETELTINGEKGKRSDKITIELLYQD</sequence>
<evidence type="ECO:0000256" key="1">
    <source>
        <dbReference type="SAM" id="SignalP"/>
    </source>
</evidence>
<keyword evidence="1" id="KW-0732">Signal</keyword>
<proteinExistence type="predicted"/>
<reference evidence="2" key="2">
    <citation type="submission" date="2020-09" db="EMBL/GenBank/DDBJ databases">
        <authorList>
            <person name="Sun Q."/>
            <person name="Zhou Y."/>
        </authorList>
    </citation>
    <scope>NUCLEOTIDE SEQUENCE</scope>
    <source>
        <strain evidence="2">CGMCC 1.12506</strain>
    </source>
</reference>
<gene>
    <name evidence="2" type="ORF">GCM10011343_13060</name>
</gene>
<reference evidence="2" key="1">
    <citation type="journal article" date="2014" name="Int. J. Syst. Evol. Microbiol.">
        <title>Complete genome sequence of Corynebacterium casei LMG S-19264T (=DSM 44701T), isolated from a smear-ripened cheese.</title>
        <authorList>
            <consortium name="US DOE Joint Genome Institute (JGI-PGF)"/>
            <person name="Walter F."/>
            <person name="Albersmeier A."/>
            <person name="Kalinowski J."/>
            <person name="Ruckert C."/>
        </authorList>
    </citation>
    <scope>NUCLEOTIDE SEQUENCE</scope>
    <source>
        <strain evidence="2">CGMCC 1.12506</strain>
    </source>
</reference>
<keyword evidence="3" id="KW-1185">Reference proteome</keyword>
<organism evidence="2 3">
    <name type="scientific">Flavobacterium orientale</name>
    <dbReference type="NCBI Taxonomy" id="1756020"/>
    <lineage>
        <taxon>Bacteria</taxon>
        <taxon>Pseudomonadati</taxon>
        <taxon>Bacteroidota</taxon>
        <taxon>Flavobacteriia</taxon>
        <taxon>Flavobacteriales</taxon>
        <taxon>Flavobacteriaceae</taxon>
        <taxon>Flavobacterium</taxon>
    </lineage>
</organism>
<accession>A0A917DAW7</accession>
<evidence type="ECO:0000313" key="3">
    <source>
        <dbReference type="Proteomes" id="UP000625735"/>
    </source>
</evidence>
<dbReference type="AlphaFoldDB" id="A0A917DAW7"/>
<evidence type="ECO:0000313" key="2">
    <source>
        <dbReference type="EMBL" id="GGD24244.1"/>
    </source>
</evidence>
<protein>
    <submittedName>
        <fullName evidence="2">Uncharacterized protein</fullName>
    </submittedName>
</protein>
<feature type="signal peptide" evidence="1">
    <location>
        <begin position="1"/>
        <end position="28"/>
    </location>
</feature>
<name>A0A917DAW7_9FLAO</name>
<dbReference type="EMBL" id="BMFG01000004">
    <property type="protein sequence ID" value="GGD24244.1"/>
    <property type="molecule type" value="Genomic_DNA"/>
</dbReference>